<comment type="function">
    <text evidence="1">Part of the ABC transporter FtsEX involved in cellular division. Important for assembly or stability of the septal ring.</text>
</comment>
<gene>
    <name evidence="13" type="primary">metN</name>
    <name evidence="12" type="ORF">BV133_978</name>
    <name evidence="13" type="ORF">BVIRIDIS_31320</name>
</gene>
<dbReference type="SMART" id="SM00930">
    <property type="entry name" value="NIL"/>
    <property type="match status" value="1"/>
</dbReference>
<dbReference type="Pfam" id="PF09383">
    <property type="entry name" value="NIL"/>
    <property type="match status" value="1"/>
</dbReference>
<evidence type="ECO:0000259" key="11">
    <source>
        <dbReference type="PROSITE" id="PS50893"/>
    </source>
</evidence>
<protein>
    <recommendedName>
        <fullName evidence="3">Cell division ATP-binding protein FtsE</fullName>
    </recommendedName>
</protein>
<evidence type="ECO:0000256" key="1">
    <source>
        <dbReference type="ARBA" id="ARBA00002579"/>
    </source>
</evidence>
<keyword evidence="5" id="KW-1003">Cell membrane</keyword>
<keyword evidence="9" id="KW-0029">Amino-acid transport</keyword>
<dbReference type="Gene3D" id="3.40.50.300">
    <property type="entry name" value="P-loop containing nucleotide triphosphate hydrolases"/>
    <property type="match status" value="1"/>
</dbReference>
<evidence type="ECO:0000256" key="3">
    <source>
        <dbReference type="ARBA" id="ARBA00020019"/>
    </source>
</evidence>
<dbReference type="InterPro" id="IPR018449">
    <property type="entry name" value="NIL_domain"/>
</dbReference>
<evidence type="ECO:0000256" key="6">
    <source>
        <dbReference type="ARBA" id="ARBA00022741"/>
    </source>
</evidence>
<evidence type="ECO:0000256" key="7">
    <source>
        <dbReference type="ARBA" id="ARBA00022840"/>
    </source>
</evidence>
<evidence type="ECO:0000313" key="12">
    <source>
        <dbReference type="EMBL" id="BAR98571.1"/>
    </source>
</evidence>
<evidence type="ECO:0000256" key="8">
    <source>
        <dbReference type="ARBA" id="ARBA00022967"/>
    </source>
</evidence>
<evidence type="ECO:0000256" key="4">
    <source>
        <dbReference type="ARBA" id="ARBA00022448"/>
    </source>
</evidence>
<comment type="similarity">
    <text evidence="2">Belongs to the ABC transporter superfamily.</text>
</comment>
<dbReference type="EMBL" id="AP014854">
    <property type="protein sequence ID" value="BAR98571.1"/>
    <property type="molecule type" value="Genomic_DNA"/>
</dbReference>
<dbReference type="FunFam" id="3.40.50.300:FF:000056">
    <property type="entry name" value="Cell division ATP-binding protein FtsE"/>
    <property type="match status" value="1"/>
</dbReference>
<reference evidence="12" key="1">
    <citation type="journal article" date="2015" name="Genome Announc.">
        <title>Complete Genome Sequence of the Bacteriochlorophyll b-Producing Photosynthetic Bacterium Blastochloris viridis.</title>
        <authorList>
            <person name="Tsukatani Y."/>
            <person name="Hirose Y."/>
            <person name="Harada J."/>
            <person name="Misawa N."/>
            <person name="Mori K."/>
            <person name="Inoue K."/>
            <person name="Tamiaki H."/>
        </authorList>
    </citation>
    <scope>NUCLEOTIDE SEQUENCE [LARGE SCALE GENOMIC DNA]</scope>
    <source>
        <strain evidence="12">DSM 133</strain>
    </source>
</reference>
<dbReference type="InterPro" id="IPR050086">
    <property type="entry name" value="MetN_ABC_transporter-like"/>
</dbReference>
<dbReference type="KEGG" id="bvr:BVIR_365"/>
<dbReference type="InterPro" id="IPR041701">
    <property type="entry name" value="MetN_ABC"/>
</dbReference>
<keyword evidence="13" id="KW-0378">Hydrolase</keyword>
<evidence type="ECO:0000256" key="2">
    <source>
        <dbReference type="ARBA" id="ARBA00005417"/>
    </source>
</evidence>
<dbReference type="GO" id="GO:0005524">
    <property type="term" value="F:ATP binding"/>
    <property type="evidence" value="ECO:0007669"/>
    <property type="project" value="UniProtKB-KW"/>
</dbReference>
<evidence type="ECO:0000256" key="9">
    <source>
        <dbReference type="ARBA" id="ARBA00022970"/>
    </source>
</evidence>
<dbReference type="CDD" id="cd03258">
    <property type="entry name" value="ABC_MetN_methionine_transporter"/>
    <property type="match status" value="1"/>
</dbReference>
<dbReference type="InterPro" id="IPR003593">
    <property type="entry name" value="AAA+_ATPase"/>
</dbReference>
<reference evidence="13" key="2">
    <citation type="submission" date="2015-11" db="EMBL/GenBank/DDBJ databases">
        <authorList>
            <person name="Zhang Y."/>
            <person name="Guo Z."/>
        </authorList>
    </citation>
    <scope>NUCLEOTIDE SEQUENCE</scope>
    <source>
        <strain evidence="13">1</strain>
    </source>
</reference>
<keyword evidence="8" id="KW-1278">Translocase</keyword>
<dbReference type="GO" id="GO:0016887">
    <property type="term" value="F:ATP hydrolysis activity"/>
    <property type="evidence" value="ECO:0007669"/>
    <property type="project" value="InterPro"/>
</dbReference>
<dbReference type="PANTHER" id="PTHR43166:SF30">
    <property type="entry name" value="METHIONINE IMPORT ATP-BINDING PROTEIN METN"/>
    <property type="match status" value="1"/>
</dbReference>
<sequence>MNAHTTAVLRADDAVPLPEPRPPVIRLDRVGKIYRPRGNAEPVTALHDISIDVGAGEILGIIGRSGAGKSTLVRIVNALERPTAGRVELDGVVLSELPEAAARTARRSIGMVFQHFALLARRTAADNVALALEIAGWARRDIAPRVDELLDLVGLEAQRDRYPSELSGGQKQRVGIARALAVRPKVLLCDEATSALDPETTQQILSLIARIRRELHLTVVLITHEMNVVKSIADRVAVLDQGRVVEQGSTFEVFAHPRHDTTKSFVGSVTGSLVSDELRARLQPEPVAGGRTVLRIVFTGPNADEPVLSRVTRLLGIDVNILAGQIDPIAGRSFGTLIVAVPGEPVTVEAVRAALARLNLSTEILGHVA</sequence>
<evidence type="ECO:0000313" key="14">
    <source>
        <dbReference type="Proteomes" id="UP000065734"/>
    </source>
</evidence>
<dbReference type="InterPro" id="IPR027417">
    <property type="entry name" value="P-loop_NTPase"/>
</dbReference>
<dbReference type="STRING" id="1079.BVIR_365"/>
<accession>A0A0H5BDZ3</accession>
<dbReference type="EMBL" id="LN907867">
    <property type="protein sequence ID" value="CUU44085.1"/>
    <property type="molecule type" value="Genomic_DNA"/>
</dbReference>
<evidence type="ECO:0000256" key="5">
    <source>
        <dbReference type="ARBA" id="ARBA00022475"/>
    </source>
</evidence>
<dbReference type="GO" id="GO:0006865">
    <property type="term" value="P:amino acid transport"/>
    <property type="evidence" value="ECO:0007669"/>
    <property type="project" value="UniProtKB-KW"/>
</dbReference>
<dbReference type="PROSITE" id="PS50893">
    <property type="entry name" value="ABC_TRANSPORTER_2"/>
    <property type="match status" value="1"/>
</dbReference>
<dbReference type="AlphaFoldDB" id="A0A0H5BDZ3"/>
<dbReference type="PATRIC" id="fig|1079.6.peg.365"/>
<dbReference type="InterPro" id="IPR045865">
    <property type="entry name" value="ACT-like_dom_sf"/>
</dbReference>
<dbReference type="PROSITE" id="PS00211">
    <property type="entry name" value="ABC_TRANSPORTER_1"/>
    <property type="match status" value="1"/>
</dbReference>
<reference evidence="14" key="3">
    <citation type="journal article" date="2016" name="Genome Announc.">
        <title>Revised genome sequence of the purple photosynthetic bacterium Blastochloris viridis.</title>
        <authorList>
            <person name="Liu L.N."/>
            <person name="Faulkner M."/>
            <person name="Liu X."/>
            <person name="Huang F."/>
            <person name="Darby A.C."/>
            <person name="Hall N."/>
        </authorList>
    </citation>
    <scope>NUCLEOTIDE SEQUENCE [LARGE SCALE GENOMIC DNA]</scope>
    <source>
        <strain evidence="14">ATCC 19567 / DSM 133 / F</strain>
    </source>
</reference>
<keyword evidence="7 13" id="KW-0067">ATP-binding</keyword>
<keyword evidence="14" id="KW-1185">Reference proteome</keyword>
<dbReference type="SUPFAM" id="SSF52540">
    <property type="entry name" value="P-loop containing nucleoside triphosphate hydrolases"/>
    <property type="match status" value="1"/>
</dbReference>
<dbReference type="SMART" id="SM00382">
    <property type="entry name" value="AAA"/>
    <property type="match status" value="1"/>
</dbReference>
<dbReference type="SUPFAM" id="SSF55021">
    <property type="entry name" value="ACT-like"/>
    <property type="match status" value="1"/>
</dbReference>
<dbReference type="Proteomes" id="UP000065734">
    <property type="component" value="Chromosome I"/>
</dbReference>
<feature type="domain" description="ABC transporter" evidence="11">
    <location>
        <begin position="25"/>
        <end position="266"/>
    </location>
</feature>
<dbReference type="GO" id="GO:0005886">
    <property type="term" value="C:plasma membrane"/>
    <property type="evidence" value="ECO:0007669"/>
    <property type="project" value="UniProtKB-ARBA"/>
</dbReference>
<dbReference type="PANTHER" id="PTHR43166">
    <property type="entry name" value="AMINO ACID IMPORT ATP-BINDING PROTEIN"/>
    <property type="match status" value="1"/>
</dbReference>
<keyword evidence="10" id="KW-0472">Membrane</keyword>
<keyword evidence="6" id="KW-0547">Nucleotide-binding</keyword>
<organism evidence="13 14">
    <name type="scientific">Blastochloris viridis</name>
    <name type="common">Rhodopseudomonas viridis</name>
    <dbReference type="NCBI Taxonomy" id="1079"/>
    <lineage>
        <taxon>Bacteria</taxon>
        <taxon>Pseudomonadati</taxon>
        <taxon>Pseudomonadota</taxon>
        <taxon>Alphaproteobacteria</taxon>
        <taxon>Hyphomicrobiales</taxon>
        <taxon>Blastochloridaceae</taxon>
        <taxon>Blastochloris</taxon>
    </lineage>
</organism>
<evidence type="ECO:0000256" key="10">
    <source>
        <dbReference type="ARBA" id="ARBA00023136"/>
    </source>
</evidence>
<evidence type="ECO:0000313" key="13">
    <source>
        <dbReference type="EMBL" id="CUU44085.1"/>
    </source>
</evidence>
<dbReference type="Gene3D" id="3.30.70.260">
    <property type="match status" value="1"/>
</dbReference>
<dbReference type="RefSeq" id="WP_055036172.1">
    <property type="nucleotide sequence ID" value="NZ_AP014854.2"/>
</dbReference>
<dbReference type="InterPro" id="IPR003439">
    <property type="entry name" value="ABC_transporter-like_ATP-bd"/>
</dbReference>
<proteinExistence type="inferred from homology"/>
<dbReference type="InterPro" id="IPR017871">
    <property type="entry name" value="ABC_transporter-like_CS"/>
</dbReference>
<name>A0A0H5BDZ3_BLAVI</name>
<dbReference type="OrthoDB" id="9802264at2"/>
<dbReference type="Pfam" id="PF00005">
    <property type="entry name" value="ABC_tran"/>
    <property type="match status" value="1"/>
</dbReference>
<keyword evidence="4" id="KW-0813">Transport</keyword>